<comment type="caution">
    <text evidence="1">The sequence shown here is derived from an EMBL/GenBank/DDBJ whole genome shotgun (WGS) entry which is preliminary data.</text>
</comment>
<dbReference type="AlphaFoldDB" id="A0AAD5WE39"/>
<name>A0AAD5WE39_PARTN</name>
<gene>
    <name evidence="1" type="ORF">KIN20_027674</name>
</gene>
<dbReference type="EMBL" id="JAHQIW010005695">
    <property type="protein sequence ID" value="KAJ1366891.1"/>
    <property type="molecule type" value="Genomic_DNA"/>
</dbReference>
<sequence>MDHSVTLHLALTAAHSAGFARDASVRRMDSCTSHVCRQFLTSMVARESLAKSTVDRLLQIRATSVKHEAREQAVIWMLEISTWHLRRMNCCDGQDSSPVMCRCSPESD</sequence>
<organism evidence="1 2">
    <name type="scientific">Parelaphostrongylus tenuis</name>
    <name type="common">Meningeal worm</name>
    <dbReference type="NCBI Taxonomy" id="148309"/>
    <lineage>
        <taxon>Eukaryota</taxon>
        <taxon>Metazoa</taxon>
        <taxon>Ecdysozoa</taxon>
        <taxon>Nematoda</taxon>
        <taxon>Chromadorea</taxon>
        <taxon>Rhabditida</taxon>
        <taxon>Rhabditina</taxon>
        <taxon>Rhabditomorpha</taxon>
        <taxon>Strongyloidea</taxon>
        <taxon>Metastrongylidae</taxon>
        <taxon>Parelaphostrongylus</taxon>
    </lineage>
</organism>
<accession>A0AAD5WE39</accession>
<dbReference type="Proteomes" id="UP001196413">
    <property type="component" value="Unassembled WGS sequence"/>
</dbReference>
<keyword evidence="2" id="KW-1185">Reference proteome</keyword>
<reference evidence="1" key="1">
    <citation type="submission" date="2021-06" db="EMBL/GenBank/DDBJ databases">
        <title>Parelaphostrongylus tenuis whole genome reference sequence.</title>
        <authorList>
            <person name="Garwood T.J."/>
            <person name="Larsen P.A."/>
            <person name="Fountain-Jones N.M."/>
            <person name="Garbe J.R."/>
            <person name="Macchietto M.G."/>
            <person name="Kania S.A."/>
            <person name="Gerhold R.W."/>
            <person name="Richards J.E."/>
            <person name="Wolf T.M."/>
        </authorList>
    </citation>
    <scope>NUCLEOTIDE SEQUENCE</scope>
    <source>
        <strain evidence="1">MNPRO001-30</strain>
        <tissue evidence="1">Meninges</tissue>
    </source>
</reference>
<protein>
    <submittedName>
        <fullName evidence="1">Uncharacterized protein</fullName>
    </submittedName>
</protein>
<proteinExistence type="predicted"/>
<evidence type="ECO:0000313" key="1">
    <source>
        <dbReference type="EMBL" id="KAJ1366891.1"/>
    </source>
</evidence>
<evidence type="ECO:0000313" key="2">
    <source>
        <dbReference type="Proteomes" id="UP001196413"/>
    </source>
</evidence>